<protein>
    <recommendedName>
        <fullName evidence="3">Large cysteine-rich periplasmic protein OmcB</fullName>
    </recommendedName>
</protein>
<keyword evidence="2" id="KW-1185">Reference proteome</keyword>
<dbReference type="KEGG" id="ahel:Q31a_46990"/>
<gene>
    <name evidence="1" type="ORF">Q31a_46990</name>
</gene>
<evidence type="ECO:0000313" key="2">
    <source>
        <dbReference type="Proteomes" id="UP000318017"/>
    </source>
</evidence>
<dbReference type="PANTHER" id="PTHR34819:SF5">
    <property type="entry name" value="CONSERVED REPEAT DOMAIN PROTEIN"/>
    <property type="match status" value="1"/>
</dbReference>
<dbReference type="InterPro" id="IPR051172">
    <property type="entry name" value="Chlamydia_OmcB"/>
</dbReference>
<evidence type="ECO:0000313" key="1">
    <source>
        <dbReference type="EMBL" id="QDV26327.1"/>
    </source>
</evidence>
<accession>A0A518GCQ3</accession>
<reference evidence="1 2" key="1">
    <citation type="submission" date="2019-02" db="EMBL/GenBank/DDBJ databases">
        <title>Deep-cultivation of Planctomycetes and their phenomic and genomic characterization uncovers novel biology.</title>
        <authorList>
            <person name="Wiegand S."/>
            <person name="Jogler M."/>
            <person name="Boedeker C."/>
            <person name="Pinto D."/>
            <person name="Vollmers J."/>
            <person name="Rivas-Marin E."/>
            <person name="Kohn T."/>
            <person name="Peeters S.H."/>
            <person name="Heuer A."/>
            <person name="Rast P."/>
            <person name="Oberbeckmann S."/>
            <person name="Bunk B."/>
            <person name="Jeske O."/>
            <person name="Meyerdierks A."/>
            <person name="Storesund J.E."/>
            <person name="Kallscheuer N."/>
            <person name="Luecker S."/>
            <person name="Lage O.M."/>
            <person name="Pohl T."/>
            <person name="Merkel B.J."/>
            <person name="Hornburger P."/>
            <person name="Mueller R.-W."/>
            <person name="Bruemmer F."/>
            <person name="Labrenz M."/>
            <person name="Spormann A.M."/>
            <person name="Op den Camp H."/>
            <person name="Overmann J."/>
            <person name="Amann R."/>
            <person name="Jetten M.S.M."/>
            <person name="Mascher T."/>
            <person name="Medema M.H."/>
            <person name="Devos D.P."/>
            <person name="Kaster A.-K."/>
            <person name="Ovreas L."/>
            <person name="Rohde M."/>
            <person name="Galperin M.Y."/>
            <person name="Jogler C."/>
        </authorList>
    </citation>
    <scope>NUCLEOTIDE SEQUENCE [LARGE SCALE GENOMIC DNA]</scope>
    <source>
        <strain evidence="1 2">Q31a</strain>
    </source>
</reference>
<proteinExistence type="predicted"/>
<name>A0A518GCQ3_9BACT</name>
<dbReference type="PROSITE" id="PS51257">
    <property type="entry name" value="PROKAR_LIPOPROTEIN"/>
    <property type="match status" value="1"/>
</dbReference>
<sequence>MKAQHGKLNSRISRCRTARDRSACAGWFLAACFCVCFSSCAKLSLPAIDPSGQSIFLPYPNSTQVRPIVSRDGQPGLLPAPAFTTPPTPPPCLDGSTDSSGFCNLLDHKKGHIKQKFENLHSSPGKAGEIQLTPLRVVAPVGGEVVLMAGICGPDGHLVNREPLEWMLSPDSVGTFIEVGDDQTSVLTSLLHPRDPKVEKLDVDFARGRTSHKATKITRGSPQCNDDIELREGQTWLSISSPSEGISRVTVLAPESQIWDRRRQTATVYWVDAQWQFPQPATARSGSPVQLVTRVTKAENLVPAEDWLVKYTIVDPSVAAFTPATGGNELIAKVNSDGQAIANLVAGPNGRGTTAILIDVVRPAQPSDNLPELRLGSGQSLVTFSAPGLALQAFGPQQGALGEPLTYVASLGNPGDVDVENAQLRMLIPEGTRALSVVPNAQTQTNTGIIWDQGTLASGRQLDVEVVLEAFRVETFQVVFEARGEPSLNAQKTVGTEIVEASVEARFEPAGGIAEAEVGSTVLYEIEIKNTSRQTLTDLRLLLESSPGLPEASQGQNTVEQRIAVIRPGETHRVGVNFRIQQQGQHSASLKVLTGEKLLAEKSSNIQGLPARPKQPDIGISIEFPQTIQAGSINNAVITLRNPGEVKLTDIKVNLTLDPSLRATQVDRDNLSRFQLGADGNTAVWQARDLLPRLSGDSGDMIWQLFVTLQSRAAVQQGTLRVSVTAAEGVQAEASTNFAAISRTVDPPAPVTPPAPTERTGAWRLILNGLGNPTTVNKEYRYALSVRNEQNQIDRNLHLEMRLSEGVRFLGVTSNGATVQHRFGSDGTITFPVVNSVRANEQLEYTIVVVPTVPQTMLLRARAYSDGRPEAVETLEQTTVNPQ</sequence>
<organism evidence="1 2">
    <name type="scientific">Aureliella helgolandensis</name>
    <dbReference type="NCBI Taxonomy" id="2527968"/>
    <lineage>
        <taxon>Bacteria</taxon>
        <taxon>Pseudomonadati</taxon>
        <taxon>Planctomycetota</taxon>
        <taxon>Planctomycetia</taxon>
        <taxon>Pirellulales</taxon>
        <taxon>Pirellulaceae</taxon>
        <taxon>Aureliella</taxon>
    </lineage>
</organism>
<dbReference type="PANTHER" id="PTHR34819">
    <property type="entry name" value="LARGE CYSTEINE-RICH PERIPLASMIC PROTEIN OMCB"/>
    <property type="match status" value="1"/>
</dbReference>
<evidence type="ECO:0008006" key="3">
    <source>
        <dbReference type="Google" id="ProtNLM"/>
    </source>
</evidence>
<dbReference type="Proteomes" id="UP000318017">
    <property type="component" value="Chromosome"/>
</dbReference>
<dbReference type="EMBL" id="CP036298">
    <property type="protein sequence ID" value="QDV26327.1"/>
    <property type="molecule type" value="Genomic_DNA"/>
</dbReference>
<dbReference type="AlphaFoldDB" id="A0A518GCQ3"/>